<dbReference type="GO" id="GO:0006952">
    <property type="term" value="P:defense response"/>
    <property type="evidence" value="ECO:0007669"/>
    <property type="project" value="UniProtKB-KW"/>
</dbReference>
<comment type="similarity">
    <text evidence="1">Belongs to the disease resistance NB-LRR family.</text>
</comment>
<keyword evidence="13" id="KW-1185">Reference proteome</keyword>
<keyword evidence="7" id="KW-0175">Coiled coil</keyword>
<dbReference type="Gene3D" id="1.10.8.430">
    <property type="entry name" value="Helical domain of apoptotic protease-activating factors"/>
    <property type="match status" value="1"/>
</dbReference>
<keyword evidence="2" id="KW-0433">Leucine-rich repeat</keyword>
<dbReference type="PRINTS" id="PR00364">
    <property type="entry name" value="DISEASERSIST"/>
</dbReference>
<dbReference type="PANTHER" id="PTHR36766:SF33">
    <property type="entry name" value="NB-ARC DOMAIN-CONTAINING PROTEIN"/>
    <property type="match status" value="1"/>
</dbReference>
<dbReference type="GO" id="GO:0005524">
    <property type="term" value="F:ATP binding"/>
    <property type="evidence" value="ECO:0007669"/>
    <property type="project" value="UniProtKB-KW"/>
</dbReference>
<gene>
    <name evidence="12" type="ORF">SORBI_3007G085400</name>
</gene>
<keyword evidence="3" id="KW-0677">Repeat</keyword>
<dbReference type="Gene3D" id="3.40.50.300">
    <property type="entry name" value="P-loop containing nucleotide triphosphate hydrolases"/>
    <property type="match status" value="1"/>
</dbReference>
<name>A0A1Z5R8P7_SORBI</name>
<feature type="domain" description="Disease resistance N-terminal" evidence="9">
    <location>
        <begin position="10"/>
        <end position="94"/>
    </location>
</feature>
<dbReference type="Gramene" id="OQU80132">
    <property type="protein sequence ID" value="OQU80132"/>
    <property type="gene ID" value="SORBI_3007G085400"/>
</dbReference>
<dbReference type="SUPFAM" id="SSF52540">
    <property type="entry name" value="P-loop containing nucleoside triphosphate hydrolases"/>
    <property type="match status" value="1"/>
</dbReference>
<evidence type="ECO:0000256" key="3">
    <source>
        <dbReference type="ARBA" id="ARBA00022737"/>
    </source>
</evidence>
<dbReference type="SUPFAM" id="SSF52058">
    <property type="entry name" value="L domain-like"/>
    <property type="match status" value="1"/>
</dbReference>
<dbReference type="eggNOG" id="KOG4658">
    <property type="taxonomic scope" value="Eukaryota"/>
</dbReference>
<feature type="domain" description="Disease resistance R13L4/SHOC-2-like LRR" evidence="11">
    <location>
        <begin position="507"/>
        <end position="854"/>
    </location>
</feature>
<evidence type="ECO:0008006" key="14">
    <source>
        <dbReference type="Google" id="ProtNLM"/>
    </source>
</evidence>
<evidence type="ECO:0000256" key="4">
    <source>
        <dbReference type="ARBA" id="ARBA00022741"/>
    </source>
</evidence>
<dbReference type="InterPro" id="IPR001611">
    <property type="entry name" value="Leu-rich_rpt"/>
</dbReference>
<feature type="domain" description="Disease resistance protein winged helix" evidence="10">
    <location>
        <begin position="422"/>
        <end position="487"/>
    </location>
</feature>
<protein>
    <recommendedName>
        <fullName evidence="14">NB-ARC domain-containing protein</fullName>
    </recommendedName>
</protein>
<dbReference type="Pfam" id="PF18052">
    <property type="entry name" value="Rx_N"/>
    <property type="match status" value="1"/>
</dbReference>
<dbReference type="InterPro" id="IPR038005">
    <property type="entry name" value="RX-like_CC"/>
</dbReference>
<dbReference type="CDD" id="cd14798">
    <property type="entry name" value="RX-CC_like"/>
    <property type="match status" value="1"/>
</dbReference>
<evidence type="ECO:0000256" key="7">
    <source>
        <dbReference type="ARBA" id="ARBA00023054"/>
    </source>
</evidence>
<dbReference type="Gene3D" id="3.80.10.10">
    <property type="entry name" value="Ribonuclease Inhibitor"/>
    <property type="match status" value="1"/>
</dbReference>
<evidence type="ECO:0000313" key="13">
    <source>
        <dbReference type="Proteomes" id="UP000000768"/>
    </source>
</evidence>
<evidence type="ECO:0000313" key="12">
    <source>
        <dbReference type="EMBL" id="OQU80132.1"/>
    </source>
</evidence>
<dbReference type="InParanoid" id="A0A1Z5R8P7"/>
<dbReference type="InterPro" id="IPR055414">
    <property type="entry name" value="LRR_R13L4/SHOC2-like"/>
</dbReference>
<dbReference type="GO" id="GO:0051707">
    <property type="term" value="P:response to other organism"/>
    <property type="evidence" value="ECO:0007669"/>
    <property type="project" value="UniProtKB-ARBA"/>
</dbReference>
<dbReference type="InterPro" id="IPR002182">
    <property type="entry name" value="NB-ARC"/>
</dbReference>
<dbReference type="GO" id="GO:0043531">
    <property type="term" value="F:ADP binding"/>
    <property type="evidence" value="ECO:0007669"/>
    <property type="project" value="InterPro"/>
</dbReference>
<evidence type="ECO:0000259" key="9">
    <source>
        <dbReference type="Pfam" id="PF18052"/>
    </source>
</evidence>
<reference evidence="13" key="2">
    <citation type="journal article" date="2018" name="Plant J.">
        <title>The Sorghum bicolor reference genome: improved assembly, gene annotations, a transcriptome atlas, and signatures of genome organization.</title>
        <authorList>
            <person name="McCormick R.F."/>
            <person name="Truong S.K."/>
            <person name="Sreedasyam A."/>
            <person name="Jenkins J."/>
            <person name="Shu S."/>
            <person name="Sims D."/>
            <person name="Kennedy M."/>
            <person name="Amirebrahimi M."/>
            <person name="Weers B.D."/>
            <person name="McKinley B."/>
            <person name="Mattison A."/>
            <person name="Morishige D.T."/>
            <person name="Grimwood J."/>
            <person name="Schmutz J."/>
            <person name="Mullet J.E."/>
        </authorList>
    </citation>
    <scope>NUCLEOTIDE SEQUENCE [LARGE SCALE GENOMIC DNA]</scope>
    <source>
        <strain evidence="13">cv. BTx623</strain>
    </source>
</reference>
<dbReference type="Pfam" id="PF00931">
    <property type="entry name" value="NB-ARC"/>
    <property type="match status" value="1"/>
</dbReference>
<keyword evidence="6" id="KW-0067">ATP-binding</keyword>
<evidence type="ECO:0000256" key="2">
    <source>
        <dbReference type="ARBA" id="ARBA00022614"/>
    </source>
</evidence>
<keyword evidence="5" id="KW-0611">Plant defense</keyword>
<dbReference type="InterPro" id="IPR058922">
    <property type="entry name" value="WHD_DRP"/>
</dbReference>
<evidence type="ECO:0000256" key="1">
    <source>
        <dbReference type="ARBA" id="ARBA00008894"/>
    </source>
</evidence>
<evidence type="ECO:0000256" key="6">
    <source>
        <dbReference type="ARBA" id="ARBA00022840"/>
    </source>
</evidence>
<dbReference type="InterPro" id="IPR041118">
    <property type="entry name" value="Rx_N"/>
</dbReference>
<dbReference type="AlphaFoldDB" id="A0A1Z5R8P7"/>
<feature type="domain" description="NB-ARC" evidence="8">
    <location>
        <begin position="184"/>
        <end position="340"/>
    </location>
</feature>
<dbReference type="PANTHER" id="PTHR36766">
    <property type="entry name" value="PLANT BROAD-SPECTRUM MILDEW RESISTANCE PROTEIN RPW8"/>
    <property type="match status" value="1"/>
</dbReference>
<accession>A0A1Z5R8P7</accession>
<dbReference type="InterPro" id="IPR032675">
    <property type="entry name" value="LRR_dom_sf"/>
</dbReference>
<evidence type="ECO:0000256" key="5">
    <source>
        <dbReference type="ARBA" id="ARBA00022821"/>
    </source>
</evidence>
<dbReference type="Gene3D" id="1.20.5.4130">
    <property type="match status" value="1"/>
</dbReference>
<dbReference type="InterPro" id="IPR027417">
    <property type="entry name" value="P-loop_NTPase"/>
</dbReference>
<reference evidence="12 13" key="1">
    <citation type="journal article" date="2009" name="Nature">
        <title>The Sorghum bicolor genome and the diversification of grasses.</title>
        <authorList>
            <person name="Paterson A.H."/>
            <person name="Bowers J.E."/>
            <person name="Bruggmann R."/>
            <person name="Dubchak I."/>
            <person name="Grimwood J."/>
            <person name="Gundlach H."/>
            <person name="Haberer G."/>
            <person name="Hellsten U."/>
            <person name="Mitros T."/>
            <person name="Poliakov A."/>
            <person name="Schmutz J."/>
            <person name="Spannagl M."/>
            <person name="Tang H."/>
            <person name="Wang X."/>
            <person name="Wicker T."/>
            <person name="Bharti A.K."/>
            <person name="Chapman J."/>
            <person name="Feltus F.A."/>
            <person name="Gowik U."/>
            <person name="Grigoriev I.V."/>
            <person name="Lyons E."/>
            <person name="Maher C.A."/>
            <person name="Martis M."/>
            <person name="Narechania A."/>
            <person name="Otillar R.P."/>
            <person name="Penning B.W."/>
            <person name="Salamov A.A."/>
            <person name="Wang Y."/>
            <person name="Zhang L."/>
            <person name="Carpita N.C."/>
            <person name="Freeling M."/>
            <person name="Gingle A.R."/>
            <person name="Hash C.T."/>
            <person name="Keller B."/>
            <person name="Klein P."/>
            <person name="Kresovich S."/>
            <person name="McCann M.C."/>
            <person name="Ming R."/>
            <person name="Peterson D.G."/>
            <person name="Mehboob-ur-Rahman"/>
            <person name="Ware D."/>
            <person name="Westhoff P."/>
            <person name="Mayer K.F."/>
            <person name="Messing J."/>
            <person name="Rokhsar D.S."/>
        </authorList>
    </citation>
    <scope>NUCLEOTIDE SEQUENCE [LARGE SCALE GENOMIC DNA]</scope>
    <source>
        <strain evidence="13">cv. BTx623</strain>
    </source>
</reference>
<evidence type="ECO:0000259" key="10">
    <source>
        <dbReference type="Pfam" id="PF23559"/>
    </source>
</evidence>
<dbReference type="Proteomes" id="UP000000768">
    <property type="component" value="Chromosome 7"/>
</dbReference>
<sequence length="979" mass="111201">MGSVLFSLSSKCLDKLAVLLEEEIMMTLSVRKEIRKLHDYLKYFDSIHEDADARAMEHREMTGIWWGDVKDVMYDVDDIIDLLRAHSQKQRCCDLRMLSRFAQLQFDHMIARKIKGVNERLVEIQKNRDMFLPPGLYPQAQAPQTNGVDSRHLAASVDEIHVVGAEIKEATDSMVEMIVGYGHQSRISVYGIVGMGGIGKTTLAQKIYNDRRIRERFHQVLIWLSISQSIAENDLLKEAIEKAGGQCNQHKSKDQLVQILLHSISGKSVFLVLDNVTNPDVWIDLLRSPMERCLDAHVLVTTRSGHVLSQMNAVHVKEMHRLKDADGLELLMKRSFRTKDEVNVFSDIGAKIVKKCDGLPLAIKVIGGVLSSRSSKEEWERILERRWSIDGLPEELEGALYLSYSDLHPQLKQCFLCCALLPQNFDIHRDVTYWWIAEGFVKEEGSGPIHNIAEDYYHELIKRNLLQARPEYVDKGVSTMHDLLRQLGQFLKRNEAIFMNEKRVGSAVDEIPSIEEKKRLRCLIVLHHDTCRSVKRDIFRKLVHLRILVLRGAGLESIPASVGYLALLRLLDLSYNEIKELPGSIGNLTSLGCLSVFGCTKLAALPTSLMRLTTISFLKIGNTGLAQVPKGIENFKQMDNLRSVFQNGTDGFRLDELRALSMIRRLWVIRLETAIPPTEPILCDKGYLKELGLRCTMGKEANCRTHYPDSKVKRIEEIYESFCPPPSLSYVFIDGFPGCMFPTWLSSEPQNKLPNLAHMHFNDCISCPKLPPAGQLPFLQVLHVKGADAVVNIGAELLGNSIPSGTHTTAFPKLELLEILDMYNWQNWSLSMDTLFEKTQQQSLMPCLTRLRLINCPKLRALPDHLHRVVNLQRIQIEGADSLQEIVNHPGVVWLKVKNNKSLRNISNLPKLRLLLAQDCQELQQAENLSSLKALYVVDCPMEQILWKCFPIEQQSTIVRVVTTGAHGQDIYPLESVFH</sequence>
<evidence type="ECO:0000259" key="11">
    <source>
        <dbReference type="Pfam" id="PF23598"/>
    </source>
</evidence>
<keyword evidence="4" id="KW-0547">Nucleotide-binding</keyword>
<organism evidence="12 13">
    <name type="scientific">Sorghum bicolor</name>
    <name type="common">Sorghum</name>
    <name type="synonym">Sorghum vulgare</name>
    <dbReference type="NCBI Taxonomy" id="4558"/>
    <lineage>
        <taxon>Eukaryota</taxon>
        <taxon>Viridiplantae</taxon>
        <taxon>Streptophyta</taxon>
        <taxon>Embryophyta</taxon>
        <taxon>Tracheophyta</taxon>
        <taxon>Spermatophyta</taxon>
        <taxon>Magnoliopsida</taxon>
        <taxon>Liliopsida</taxon>
        <taxon>Poales</taxon>
        <taxon>Poaceae</taxon>
        <taxon>PACMAD clade</taxon>
        <taxon>Panicoideae</taxon>
        <taxon>Andropogonodae</taxon>
        <taxon>Andropogoneae</taxon>
        <taxon>Sorghinae</taxon>
        <taxon>Sorghum</taxon>
    </lineage>
</organism>
<proteinExistence type="inferred from homology"/>
<dbReference type="FunCoup" id="A0A1Z5R8P7">
    <property type="interactions" value="1"/>
</dbReference>
<evidence type="ECO:0000259" key="8">
    <source>
        <dbReference type="Pfam" id="PF00931"/>
    </source>
</evidence>
<dbReference type="Pfam" id="PF23598">
    <property type="entry name" value="LRR_14"/>
    <property type="match status" value="1"/>
</dbReference>
<dbReference type="OMA" id="VDCPMEQ"/>
<dbReference type="EMBL" id="CM000766">
    <property type="protein sequence ID" value="OQU80132.1"/>
    <property type="molecule type" value="Genomic_DNA"/>
</dbReference>
<dbReference type="PROSITE" id="PS51450">
    <property type="entry name" value="LRR"/>
    <property type="match status" value="1"/>
</dbReference>
<dbReference type="InterPro" id="IPR042197">
    <property type="entry name" value="Apaf_helical"/>
</dbReference>
<dbReference type="Pfam" id="PF23559">
    <property type="entry name" value="WHD_DRP"/>
    <property type="match status" value="1"/>
</dbReference>